<evidence type="ECO:0000256" key="2">
    <source>
        <dbReference type="ARBA" id="ARBA00004533"/>
    </source>
</evidence>
<evidence type="ECO:0000256" key="4">
    <source>
        <dbReference type="ARBA" id="ARBA00022448"/>
    </source>
</evidence>
<feature type="domain" description="Solute-binding protein family 3/N-terminal" evidence="10">
    <location>
        <begin position="32"/>
        <end position="281"/>
    </location>
</feature>
<dbReference type="AlphaFoldDB" id="A0A1W1XY22"/>
<dbReference type="PROSITE" id="PS51257">
    <property type="entry name" value="PROKAR_LIPOPROTEIN"/>
    <property type="match status" value="1"/>
</dbReference>
<protein>
    <submittedName>
        <fullName evidence="11">NitT/TauT family transport system substrate-binding protein</fullName>
    </submittedName>
</protein>
<dbReference type="SMART" id="SM00062">
    <property type="entry name" value="PBPb"/>
    <property type="match status" value="1"/>
</dbReference>
<dbReference type="InterPro" id="IPR044527">
    <property type="entry name" value="NrtA/CpmA_ABC-bd_dom"/>
</dbReference>
<evidence type="ECO:0000256" key="9">
    <source>
        <dbReference type="SAM" id="SignalP"/>
    </source>
</evidence>
<comment type="subcellular location">
    <subcellularLocation>
        <location evidence="2">Cell inner membrane</location>
    </subcellularLocation>
    <subcellularLocation>
        <location evidence="1">Periplasm</location>
    </subcellularLocation>
</comment>
<proteinExistence type="inferred from homology"/>
<dbReference type="InterPro" id="IPR001638">
    <property type="entry name" value="Solute-binding_3/MltF_N"/>
</dbReference>
<dbReference type="GO" id="GO:0042597">
    <property type="term" value="C:periplasmic space"/>
    <property type="evidence" value="ECO:0007669"/>
    <property type="project" value="UniProtKB-SubCell"/>
</dbReference>
<feature type="signal peptide" evidence="9">
    <location>
        <begin position="1"/>
        <end position="20"/>
    </location>
</feature>
<evidence type="ECO:0000256" key="6">
    <source>
        <dbReference type="ARBA" id="ARBA00022519"/>
    </source>
</evidence>
<dbReference type="OrthoDB" id="9814375at2"/>
<dbReference type="InterPro" id="IPR010067">
    <property type="entry name" value="ABC_SsuA_sub-bd"/>
</dbReference>
<keyword evidence="12" id="KW-1185">Reference proteome</keyword>
<evidence type="ECO:0000259" key="10">
    <source>
        <dbReference type="SMART" id="SM00062"/>
    </source>
</evidence>
<keyword evidence="4" id="KW-0813">Transport</keyword>
<keyword evidence="8" id="KW-0472">Membrane</keyword>
<dbReference type="RefSeq" id="WP_084117649.1">
    <property type="nucleotide sequence ID" value="NZ_FWXH01000029.1"/>
</dbReference>
<keyword evidence="7 9" id="KW-0732">Signal</keyword>
<keyword evidence="5" id="KW-1003">Cell membrane</keyword>
<dbReference type="STRING" id="1121291.SAMN02745134_03660"/>
<evidence type="ECO:0000256" key="1">
    <source>
        <dbReference type="ARBA" id="ARBA00004418"/>
    </source>
</evidence>
<evidence type="ECO:0000313" key="11">
    <source>
        <dbReference type="EMBL" id="SMC28775.1"/>
    </source>
</evidence>
<dbReference type="SUPFAM" id="SSF53850">
    <property type="entry name" value="Periplasmic binding protein-like II"/>
    <property type="match status" value="1"/>
</dbReference>
<dbReference type="NCBIfam" id="TIGR01728">
    <property type="entry name" value="SsuA_fam"/>
    <property type="match status" value="1"/>
</dbReference>
<dbReference type="GO" id="GO:0005886">
    <property type="term" value="C:plasma membrane"/>
    <property type="evidence" value="ECO:0007669"/>
    <property type="project" value="UniProtKB-SubCell"/>
</dbReference>
<gene>
    <name evidence="11" type="ORF">SAMN02745134_03660</name>
</gene>
<evidence type="ECO:0000256" key="3">
    <source>
        <dbReference type="ARBA" id="ARBA00010742"/>
    </source>
</evidence>
<dbReference type="Gene3D" id="3.40.190.10">
    <property type="entry name" value="Periplasmic binding protein-like II"/>
    <property type="match status" value="2"/>
</dbReference>
<dbReference type="CDD" id="cd13553">
    <property type="entry name" value="PBP2_NrtA_CpmA_like"/>
    <property type="match status" value="1"/>
</dbReference>
<name>A0A1W1XY22_9CLOT</name>
<evidence type="ECO:0000256" key="8">
    <source>
        <dbReference type="ARBA" id="ARBA00023136"/>
    </source>
</evidence>
<evidence type="ECO:0000313" key="12">
    <source>
        <dbReference type="Proteomes" id="UP000192468"/>
    </source>
</evidence>
<sequence length="343" mass="37026">MKKRLLTLAIIGTLIVGVLAGCTTKKSDDASTVRIAYFPNITHSQALVGMEEGKFKKAFGNNTKIEWKQFNAGSSEVEAFLSGAVDIGYIGPGPAINGYTKSKGDLQVIAGATDAGAVLVAKKGENIKNVKDLANKKVAIPQLGNTQDLTLRFLLQENGLKDSTKGGNVQIVAADNPDIVTLLDKGSIDAALVPEPWGARIQKEASADLVLDANKVWRDGKYPTALVVARKEFIKDHPDIVEKFLKAHVELTDYIKSDKDKAADEANAEFKTLTKKDLSKDVLSTSFGRLSSTVDPEKDATKAMIDMSLKVGFIKQKPDDVNGLFNLDILNKVLKAKGEKVIN</sequence>
<evidence type="ECO:0000256" key="7">
    <source>
        <dbReference type="ARBA" id="ARBA00022729"/>
    </source>
</evidence>
<keyword evidence="6" id="KW-0997">Cell inner membrane</keyword>
<dbReference type="PANTHER" id="PTHR30024:SF47">
    <property type="entry name" value="TAURINE-BINDING PERIPLASMIC PROTEIN"/>
    <property type="match status" value="1"/>
</dbReference>
<accession>A0A1W1XY22</accession>
<dbReference type="EMBL" id="FWXH01000029">
    <property type="protein sequence ID" value="SMC28775.1"/>
    <property type="molecule type" value="Genomic_DNA"/>
</dbReference>
<feature type="chain" id="PRO_5038457017" evidence="9">
    <location>
        <begin position="21"/>
        <end position="343"/>
    </location>
</feature>
<dbReference type="Pfam" id="PF13379">
    <property type="entry name" value="NMT1_2"/>
    <property type="match status" value="1"/>
</dbReference>
<dbReference type="GO" id="GO:0042626">
    <property type="term" value="F:ATPase-coupled transmembrane transporter activity"/>
    <property type="evidence" value="ECO:0007669"/>
    <property type="project" value="InterPro"/>
</dbReference>
<evidence type="ECO:0000256" key="5">
    <source>
        <dbReference type="ARBA" id="ARBA00022475"/>
    </source>
</evidence>
<reference evidence="11 12" key="1">
    <citation type="submission" date="2017-04" db="EMBL/GenBank/DDBJ databases">
        <authorList>
            <person name="Afonso C.L."/>
            <person name="Miller P.J."/>
            <person name="Scott M.A."/>
            <person name="Spackman E."/>
            <person name="Goraichik I."/>
            <person name="Dimitrov K.M."/>
            <person name="Suarez D.L."/>
            <person name="Swayne D.E."/>
        </authorList>
    </citation>
    <scope>NUCLEOTIDE SEQUENCE [LARGE SCALE GENOMIC DNA]</scope>
    <source>
        <strain evidence="11 12">DSM 12555</strain>
    </source>
</reference>
<comment type="similarity">
    <text evidence="3">Belongs to the bacterial solute-binding protein SsuA/TauA family.</text>
</comment>
<organism evidence="11 12">
    <name type="scientific">Clostridium acidisoli DSM 12555</name>
    <dbReference type="NCBI Taxonomy" id="1121291"/>
    <lineage>
        <taxon>Bacteria</taxon>
        <taxon>Bacillati</taxon>
        <taxon>Bacillota</taxon>
        <taxon>Clostridia</taxon>
        <taxon>Eubacteriales</taxon>
        <taxon>Clostridiaceae</taxon>
        <taxon>Clostridium</taxon>
    </lineage>
</organism>
<dbReference type="PANTHER" id="PTHR30024">
    <property type="entry name" value="ALIPHATIC SULFONATES-BINDING PROTEIN-RELATED"/>
    <property type="match status" value="1"/>
</dbReference>
<dbReference type="Proteomes" id="UP000192468">
    <property type="component" value="Unassembled WGS sequence"/>
</dbReference>